<evidence type="ECO:0000259" key="3">
    <source>
        <dbReference type="PROSITE" id="PS50076"/>
    </source>
</evidence>
<dbReference type="OrthoDB" id="448954at2759"/>
<dbReference type="Proteomes" id="UP000326759">
    <property type="component" value="Unassembled WGS sequence"/>
</dbReference>
<dbReference type="GO" id="GO:0005739">
    <property type="term" value="C:mitochondrion"/>
    <property type="evidence" value="ECO:0007669"/>
    <property type="project" value="TreeGrafter"/>
</dbReference>
<dbReference type="NCBIfam" id="TIGR00714">
    <property type="entry name" value="hscB"/>
    <property type="match status" value="1"/>
</dbReference>
<dbReference type="GO" id="GO:0051087">
    <property type="term" value="F:protein-folding chaperone binding"/>
    <property type="evidence" value="ECO:0007669"/>
    <property type="project" value="InterPro"/>
</dbReference>
<dbReference type="SUPFAM" id="SSF47144">
    <property type="entry name" value="HSC20 (HSCB), C-terminal oligomerisation domain"/>
    <property type="match status" value="1"/>
</dbReference>
<feature type="domain" description="J" evidence="3">
    <location>
        <begin position="88"/>
        <end position="160"/>
    </location>
</feature>
<dbReference type="InterPro" id="IPR004640">
    <property type="entry name" value="HscB"/>
</dbReference>
<comment type="similarity">
    <text evidence="1">Belongs to the HscB family.</text>
</comment>
<dbReference type="PANTHER" id="PTHR14021:SF15">
    <property type="entry name" value="IRON-SULFUR CLUSTER CO-CHAPERONE PROTEIN HSCB"/>
    <property type="match status" value="1"/>
</dbReference>
<dbReference type="EMBL" id="SEYY01008752">
    <property type="protein sequence ID" value="KAB7502038.1"/>
    <property type="molecule type" value="Genomic_DNA"/>
</dbReference>
<dbReference type="CDD" id="cd06257">
    <property type="entry name" value="DnaJ"/>
    <property type="match status" value="1"/>
</dbReference>
<dbReference type="Pfam" id="PF00226">
    <property type="entry name" value="DnaJ"/>
    <property type="match status" value="1"/>
</dbReference>
<accession>A0A5N5T7L3</accession>
<dbReference type="Gene3D" id="1.20.1280.20">
    <property type="entry name" value="HscB, C-terminal domain"/>
    <property type="match status" value="1"/>
</dbReference>
<proteinExistence type="inferred from homology"/>
<dbReference type="Gene3D" id="1.10.287.110">
    <property type="entry name" value="DnaJ domain"/>
    <property type="match status" value="1"/>
</dbReference>
<dbReference type="SUPFAM" id="SSF46565">
    <property type="entry name" value="Chaperone J-domain"/>
    <property type="match status" value="1"/>
</dbReference>
<dbReference type="InterPro" id="IPR036869">
    <property type="entry name" value="J_dom_sf"/>
</dbReference>
<dbReference type="GO" id="GO:0001671">
    <property type="term" value="F:ATPase activator activity"/>
    <property type="evidence" value="ECO:0007669"/>
    <property type="project" value="InterPro"/>
</dbReference>
<evidence type="ECO:0000313" key="4">
    <source>
        <dbReference type="EMBL" id="KAB7502038.1"/>
    </source>
</evidence>
<dbReference type="PANTHER" id="PTHR14021">
    <property type="entry name" value="IRON-SULFUR CLUSTER CO-CHAPERONE PROTEIN HSCB"/>
    <property type="match status" value="1"/>
</dbReference>
<gene>
    <name evidence="4" type="primary">HSCB</name>
    <name evidence="4" type="ORF">Anas_10904</name>
</gene>
<dbReference type="InterPro" id="IPR036386">
    <property type="entry name" value="HscB_C_sf"/>
</dbReference>
<organism evidence="4 5">
    <name type="scientific">Armadillidium nasatum</name>
    <dbReference type="NCBI Taxonomy" id="96803"/>
    <lineage>
        <taxon>Eukaryota</taxon>
        <taxon>Metazoa</taxon>
        <taxon>Ecdysozoa</taxon>
        <taxon>Arthropoda</taxon>
        <taxon>Crustacea</taxon>
        <taxon>Multicrustacea</taxon>
        <taxon>Malacostraca</taxon>
        <taxon>Eumalacostraca</taxon>
        <taxon>Peracarida</taxon>
        <taxon>Isopoda</taxon>
        <taxon>Oniscidea</taxon>
        <taxon>Crinocheta</taxon>
        <taxon>Armadillidiidae</taxon>
        <taxon>Armadillidium</taxon>
    </lineage>
</organism>
<dbReference type="PROSITE" id="PS50076">
    <property type="entry name" value="DNAJ_2"/>
    <property type="match status" value="1"/>
</dbReference>
<dbReference type="InterPro" id="IPR009073">
    <property type="entry name" value="HscB_oligo_C"/>
</dbReference>
<keyword evidence="5" id="KW-1185">Reference proteome</keyword>
<sequence>MFKYFGRLPRRVHQVQSYISTFEKYSKHKLINNNATPHWLYEYVPLKSFVMKYSNTNSKICWKCKSLSQGKVFCPNCNILQPLDTSLNYFEILGIEKSFQLNKSQLIKIYRNLQSIFHPDKFSIKSEEEQAIALDHSSAINKAYNTLNNPVTRAEYMLVEAGEPITEGETSLEHEFLMDIMEINEKLADADDKEVVKEISDKNNAIMEGLIRKAEKYFADEDIKEAKKIVAKLKYYNNIYEKVKEYETKHGIYQ</sequence>
<dbReference type="GO" id="GO:0051259">
    <property type="term" value="P:protein complex oligomerization"/>
    <property type="evidence" value="ECO:0007669"/>
    <property type="project" value="InterPro"/>
</dbReference>
<evidence type="ECO:0000256" key="2">
    <source>
        <dbReference type="ARBA" id="ARBA00023186"/>
    </source>
</evidence>
<evidence type="ECO:0000256" key="1">
    <source>
        <dbReference type="ARBA" id="ARBA00010476"/>
    </source>
</evidence>
<comment type="caution">
    <text evidence="4">The sequence shown here is derived from an EMBL/GenBank/DDBJ whole genome shotgun (WGS) entry which is preliminary data.</text>
</comment>
<evidence type="ECO:0000313" key="5">
    <source>
        <dbReference type="Proteomes" id="UP000326759"/>
    </source>
</evidence>
<dbReference type="GO" id="GO:0044571">
    <property type="term" value="P:[2Fe-2S] cluster assembly"/>
    <property type="evidence" value="ECO:0007669"/>
    <property type="project" value="InterPro"/>
</dbReference>
<name>A0A5N5T7L3_9CRUS</name>
<dbReference type="Pfam" id="PF07743">
    <property type="entry name" value="HSCB_C"/>
    <property type="match status" value="1"/>
</dbReference>
<dbReference type="InterPro" id="IPR001623">
    <property type="entry name" value="DnaJ_domain"/>
</dbReference>
<reference evidence="4 5" key="1">
    <citation type="journal article" date="2019" name="PLoS Biol.">
        <title>Sex chromosomes control vertical transmission of feminizing Wolbachia symbionts in an isopod.</title>
        <authorList>
            <person name="Becking T."/>
            <person name="Chebbi M.A."/>
            <person name="Giraud I."/>
            <person name="Moumen B."/>
            <person name="Laverre T."/>
            <person name="Caubet Y."/>
            <person name="Peccoud J."/>
            <person name="Gilbert C."/>
            <person name="Cordaux R."/>
        </authorList>
    </citation>
    <scope>NUCLEOTIDE SEQUENCE [LARGE SCALE GENOMIC DNA]</scope>
    <source>
        <strain evidence="4">ANa2</strain>
        <tissue evidence="4">Whole body excluding digestive tract and cuticle</tissue>
    </source>
</reference>
<dbReference type="SMART" id="SM00271">
    <property type="entry name" value="DnaJ"/>
    <property type="match status" value="1"/>
</dbReference>
<dbReference type="HAMAP" id="MF_00682">
    <property type="entry name" value="HscB"/>
    <property type="match status" value="1"/>
</dbReference>
<protein>
    <submittedName>
        <fullName evidence="4">Iron-sulfur cluster co-chaperone protein HscB, mitochondrial</fullName>
    </submittedName>
</protein>
<dbReference type="AlphaFoldDB" id="A0A5N5T7L3"/>
<keyword evidence="2" id="KW-0143">Chaperone</keyword>